<dbReference type="EMBL" id="GISG01097712">
    <property type="protein sequence ID" value="MBA4635972.1"/>
    <property type="molecule type" value="Transcribed_RNA"/>
</dbReference>
<name>A0A7C8Z8B5_OPUST</name>
<sequence>MHTSWGSLSTLFTGNVIFHFATMAINCNSMIVETQVRTGVAARGKRRVRNTSCPAACRPRPHTVHRGCRDLCHQWPQVTRDTPSYIHMPYGHIQRLFRKCSSKARAICR</sequence>
<dbReference type="AlphaFoldDB" id="A0A7C8Z8B5"/>
<proteinExistence type="predicted"/>
<reference evidence="1" key="2">
    <citation type="submission" date="2020-07" db="EMBL/GenBank/DDBJ databases">
        <authorList>
            <person name="Vera ALvarez R."/>
            <person name="Arias-Moreno D.M."/>
            <person name="Jimenez-Jacinto V."/>
            <person name="Jimenez-Bremont J.F."/>
            <person name="Swaminathan K."/>
            <person name="Moose S.P."/>
            <person name="Guerrero-Gonzalez M.L."/>
            <person name="Marino-Ramirez L."/>
            <person name="Landsman D."/>
            <person name="Rodriguez-Kessler M."/>
            <person name="Delgado-Sanchez P."/>
        </authorList>
    </citation>
    <scope>NUCLEOTIDE SEQUENCE</scope>
    <source>
        <tissue evidence="1">Cladode</tissue>
    </source>
</reference>
<accession>A0A7C8Z8B5</accession>
<dbReference type="EMBL" id="GISG01097706">
    <property type="protein sequence ID" value="MBA4635970.1"/>
    <property type="molecule type" value="Transcribed_RNA"/>
</dbReference>
<organism evidence="1">
    <name type="scientific">Opuntia streptacantha</name>
    <name type="common">Prickly pear cactus</name>
    <name type="synonym">Opuntia cardona</name>
    <dbReference type="NCBI Taxonomy" id="393608"/>
    <lineage>
        <taxon>Eukaryota</taxon>
        <taxon>Viridiplantae</taxon>
        <taxon>Streptophyta</taxon>
        <taxon>Embryophyta</taxon>
        <taxon>Tracheophyta</taxon>
        <taxon>Spermatophyta</taxon>
        <taxon>Magnoliopsida</taxon>
        <taxon>eudicotyledons</taxon>
        <taxon>Gunneridae</taxon>
        <taxon>Pentapetalae</taxon>
        <taxon>Caryophyllales</taxon>
        <taxon>Cactineae</taxon>
        <taxon>Cactaceae</taxon>
        <taxon>Opuntioideae</taxon>
        <taxon>Opuntia</taxon>
    </lineage>
</organism>
<protein>
    <submittedName>
        <fullName evidence="1">Uncharacterized protein</fullName>
    </submittedName>
</protein>
<evidence type="ECO:0000313" key="1">
    <source>
        <dbReference type="EMBL" id="MBA4635970.1"/>
    </source>
</evidence>
<reference evidence="1" key="1">
    <citation type="journal article" date="2013" name="J. Plant Res.">
        <title>Effect of fungi and light on seed germination of three Opuntia species from semiarid lands of central Mexico.</title>
        <authorList>
            <person name="Delgado-Sanchez P."/>
            <person name="Jimenez-Bremont J.F."/>
            <person name="Guerrero-Gonzalez Mde L."/>
            <person name="Flores J."/>
        </authorList>
    </citation>
    <scope>NUCLEOTIDE SEQUENCE</scope>
    <source>
        <tissue evidence="1">Cladode</tissue>
    </source>
</reference>
<dbReference type="EMBL" id="GISG01097705">
    <property type="protein sequence ID" value="MBA4635969.1"/>
    <property type="molecule type" value="Transcribed_RNA"/>
</dbReference>